<dbReference type="RefSeq" id="WP_206101019.1">
    <property type="nucleotide sequence ID" value="NZ_CP070969.1"/>
</dbReference>
<accession>A0ABX7L6L6</accession>
<dbReference type="EMBL" id="CP070969">
    <property type="protein sequence ID" value="QSF43386.1"/>
    <property type="molecule type" value="Genomic_DNA"/>
</dbReference>
<sequence>MEEVIKFIENKIKALQSESDQIEKKYEEDYNPSDWSGGNFDDCYSDGVSDGETFGSLQAYKTILEKLNKGDVL</sequence>
<keyword evidence="2" id="KW-1185">Reference proteome</keyword>
<reference evidence="1 2" key="1">
    <citation type="submission" date="2021-02" db="EMBL/GenBank/DDBJ databases">
        <title>Paenibacillus tianjinensis sp. nov.</title>
        <authorList>
            <person name="Liu H."/>
        </authorList>
    </citation>
    <scope>NUCLEOTIDE SEQUENCE [LARGE SCALE GENOMIC DNA]</scope>
    <source>
        <strain evidence="1 2">TB2019</strain>
    </source>
</reference>
<organism evidence="1 2">
    <name type="scientific">Paenibacillus tianjinensis</name>
    <dbReference type="NCBI Taxonomy" id="2810347"/>
    <lineage>
        <taxon>Bacteria</taxon>
        <taxon>Bacillati</taxon>
        <taxon>Bacillota</taxon>
        <taxon>Bacilli</taxon>
        <taxon>Bacillales</taxon>
        <taxon>Paenibacillaceae</taxon>
        <taxon>Paenibacillus</taxon>
    </lineage>
</organism>
<evidence type="ECO:0000313" key="1">
    <source>
        <dbReference type="EMBL" id="QSF43386.1"/>
    </source>
</evidence>
<proteinExistence type="predicted"/>
<name>A0ABX7L6L6_9BACL</name>
<protein>
    <submittedName>
        <fullName evidence="1">Uncharacterized protein</fullName>
    </submittedName>
</protein>
<dbReference type="Proteomes" id="UP000663452">
    <property type="component" value="Chromosome"/>
</dbReference>
<gene>
    <name evidence="1" type="ORF">JRJ22_19155</name>
</gene>
<evidence type="ECO:0000313" key="2">
    <source>
        <dbReference type="Proteomes" id="UP000663452"/>
    </source>
</evidence>